<evidence type="ECO:0008006" key="13">
    <source>
        <dbReference type="Google" id="ProtNLM"/>
    </source>
</evidence>
<name>A0ABN8LYN3_9CNID</name>
<keyword evidence="2 10" id="KW-0812">Transmembrane</keyword>
<dbReference type="Proteomes" id="UP001159427">
    <property type="component" value="Unassembled WGS sequence"/>
</dbReference>
<evidence type="ECO:0000256" key="8">
    <source>
        <dbReference type="PROSITE-ProRule" id="PRU00622"/>
    </source>
</evidence>
<evidence type="ECO:0000256" key="6">
    <source>
        <dbReference type="ARBA" id="ARBA00023136"/>
    </source>
</evidence>
<evidence type="ECO:0000256" key="5">
    <source>
        <dbReference type="ARBA" id="ARBA00022989"/>
    </source>
</evidence>
<feature type="repeat" description="Cys-rich GLG1" evidence="8">
    <location>
        <begin position="399"/>
        <end position="459"/>
    </location>
</feature>
<dbReference type="Pfam" id="PF00839">
    <property type="entry name" value="Cys_rich_FGFR"/>
    <property type="match status" value="14"/>
</dbReference>
<feature type="repeat" description="Cys-rich GLG1" evidence="8">
    <location>
        <begin position="782"/>
        <end position="842"/>
    </location>
</feature>
<feature type="repeat" description="Cys-rich GLG1" evidence="8">
    <location>
        <begin position="254"/>
        <end position="314"/>
    </location>
</feature>
<evidence type="ECO:0000256" key="10">
    <source>
        <dbReference type="SAM" id="Phobius"/>
    </source>
</evidence>
<feature type="repeat" description="Cys-rich GLG1" evidence="8">
    <location>
        <begin position="1013"/>
        <end position="1073"/>
    </location>
</feature>
<evidence type="ECO:0000256" key="7">
    <source>
        <dbReference type="ARBA" id="ARBA00023180"/>
    </source>
</evidence>
<evidence type="ECO:0000256" key="2">
    <source>
        <dbReference type="ARBA" id="ARBA00022692"/>
    </source>
</evidence>
<accession>A0ABN8LYN3</accession>
<evidence type="ECO:0000256" key="9">
    <source>
        <dbReference type="SAM" id="Coils"/>
    </source>
</evidence>
<organism evidence="11 12">
    <name type="scientific">Porites evermanni</name>
    <dbReference type="NCBI Taxonomy" id="104178"/>
    <lineage>
        <taxon>Eukaryota</taxon>
        <taxon>Metazoa</taxon>
        <taxon>Cnidaria</taxon>
        <taxon>Anthozoa</taxon>
        <taxon>Hexacorallia</taxon>
        <taxon>Scleractinia</taxon>
        <taxon>Fungiina</taxon>
        <taxon>Poritidae</taxon>
        <taxon>Porites</taxon>
    </lineage>
</organism>
<dbReference type="PROSITE" id="PS51289">
    <property type="entry name" value="GLG1_C_RICH"/>
    <property type="match status" value="8"/>
</dbReference>
<dbReference type="PANTHER" id="PTHR11884:SF1">
    <property type="entry name" value="GOLGI APPARATUS PROTEIN 1"/>
    <property type="match status" value="1"/>
</dbReference>
<keyword evidence="7" id="KW-0325">Glycoprotein</keyword>
<comment type="caution">
    <text evidence="11">The sequence shown here is derived from an EMBL/GenBank/DDBJ whole genome shotgun (WGS) entry which is preliminary data.</text>
</comment>
<feature type="coiled-coil region" evidence="9">
    <location>
        <begin position="947"/>
        <end position="974"/>
    </location>
</feature>
<feature type="repeat" description="Cys-rich GLG1" evidence="8">
    <location>
        <begin position="464"/>
        <end position="528"/>
    </location>
</feature>
<keyword evidence="6 10" id="KW-0472">Membrane</keyword>
<keyword evidence="12" id="KW-1185">Reference proteome</keyword>
<feature type="repeat" description="Cys-rich GLG1" evidence="8">
    <location>
        <begin position="654"/>
        <end position="716"/>
    </location>
</feature>
<gene>
    <name evidence="11" type="ORF">PEVE_00014774</name>
</gene>
<proteinExistence type="predicted"/>
<keyword evidence="3" id="KW-0732">Signal</keyword>
<feature type="repeat" description="Cys-rich GLG1" evidence="8">
    <location>
        <begin position="898"/>
        <end position="958"/>
    </location>
</feature>
<evidence type="ECO:0000313" key="11">
    <source>
        <dbReference type="EMBL" id="CAH3022284.1"/>
    </source>
</evidence>
<feature type="transmembrane region" description="Helical" evidence="10">
    <location>
        <begin position="1118"/>
        <end position="1141"/>
    </location>
</feature>
<evidence type="ECO:0000256" key="1">
    <source>
        <dbReference type="ARBA" id="ARBA00004479"/>
    </source>
</evidence>
<protein>
    <recommendedName>
        <fullName evidence="13">Golgi apparatus protein 1</fullName>
    </recommendedName>
</protein>
<dbReference type="InterPro" id="IPR001893">
    <property type="entry name" value="Cys-rich_GLG1_repeat"/>
</dbReference>
<keyword evidence="9" id="KW-0175">Coiled coil</keyword>
<dbReference type="EMBL" id="CALNXI010000212">
    <property type="protein sequence ID" value="CAH3022284.1"/>
    <property type="molecule type" value="Genomic_DNA"/>
</dbReference>
<dbReference type="PANTHER" id="PTHR11884">
    <property type="entry name" value="SELECTIN LIGAND RELATED"/>
    <property type="match status" value="1"/>
</dbReference>
<keyword evidence="5 10" id="KW-1133">Transmembrane helix</keyword>
<keyword evidence="4" id="KW-0677">Repeat</keyword>
<evidence type="ECO:0000256" key="3">
    <source>
        <dbReference type="ARBA" id="ARBA00022729"/>
    </source>
</evidence>
<evidence type="ECO:0000313" key="12">
    <source>
        <dbReference type="Proteomes" id="UP001159427"/>
    </source>
</evidence>
<reference evidence="11 12" key="1">
    <citation type="submission" date="2022-05" db="EMBL/GenBank/DDBJ databases">
        <authorList>
            <consortium name="Genoscope - CEA"/>
            <person name="William W."/>
        </authorList>
    </citation>
    <scope>NUCLEOTIDE SEQUENCE [LARGE SCALE GENOMIC DNA]</scope>
</reference>
<evidence type="ECO:0000256" key="4">
    <source>
        <dbReference type="ARBA" id="ARBA00022737"/>
    </source>
</evidence>
<comment type="subcellular location">
    <subcellularLocation>
        <location evidence="1">Membrane</location>
        <topology evidence="1">Single-pass type I membrane protein</topology>
    </subcellularLocation>
</comment>
<dbReference type="InterPro" id="IPR017873">
    <property type="entry name" value="Cys-rich_GLG1_repeat_euk"/>
</dbReference>
<feature type="repeat" description="Cys-rich GLG1" evidence="8">
    <location>
        <begin position="118"/>
        <end position="178"/>
    </location>
</feature>
<dbReference type="InterPro" id="IPR039728">
    <property type="entry name" value="GLG1"/>
</dbReference>
<sequence length="1151" mass="133146">MLWEYKRKFSKDQQFENKVKDKFCAADLKKLPECTVPGKIIPCLLEHRRNLTVPSCKHMMTRMQAIFFSDYRLIENFLDDCSTDVNKFSCGRLQTEEDEEDIHSQNEVLECLEEHQEELSQQCQKQIYRLAELSSDDYHLDRPLFYACKDDRERFCEQVPSGEGRVYKCLKKHKDEETMSDEVRIDCSDLLTALTLIDEVNFFLHFFQKLASIGQLDTLLAKTLMLIKFKSLFLSQDIHSQNEVLECLEEHQEELSQQCQKQIYRLAELSSDDYHLDRPLFYACKDDRERFCEQVPSGEGRVYKCLKKHKDEETMSDEVRIDCSDLLTALTLMLCMDKLTERQKLEARDPKANYPLMKNCLEFYHHYKDKYECEKGKTKHGALANILLCLEKAVEDDQKVSGKCQAEMFDLRQQLMDDYSINPEIVAKCDVEIEKHCRKGQEKGGKTIDCLMSLAEENEGDNNAIRAECVEAIETLLEETGAGTDYRIDHTLYAACEPVVQTVCKDKGKKEGDVMVLSCLMENLHTDNMIPECEEQLLHLEFFIARDFKLDPEIKRLCKDDAKDVCGASSLDDQESYPNSLVISCLYRNSVLDTQTKVSAKCAAHVQRVMHQRAVDVHLMPEIQIACVQDLGKYCSEKVEKGEEIQCLQEKFDELGEKCKQAIGNFTEEEGEDYKLDRTMVRACSGMVTKFCGDVVAQGNTEGVLPCLVEHKNDHDMDEKCRASIEHWQLIEMKDFKFSAEFKKACKKDAQQLCPKVTSKYELVECLSKKIRDAIVNEDEPEVSEKCRRELRVEKEEESEDVRFDPIIIAKCIEDIHNFCANTPKGQARVLECLRDHRRELSDPCKKALFQREEEEIEDPELDYKLRRPCKKMIKMFCNDVEPSEMFSCLKENKHKPEFDKSCSDMITKRQIRQSQDVRLNPQLMKFCKLDIPKFCKDIPKGEGKTIECLKKNYERLSEECQEYTKRLIRQAAKDFRLDTRLVEECKAEIKKFCAGSPPSAVEECLKSHLGSVTTKNCRVEIVRQMREGRTDIQADPVLFKACANDVKRHCSDIPFGKGKVMKCLLEAHDSNPARFDRECLIHLSSRLKMWELAAKILPPETLGDLALAISSSPSKNYFFIIFATCLALIFVGGLVFGRLSKRIKREIKDR</sequence>